<evidence type="ECO:0000256" key="14">
    <source>
        <dbReference type="RuleBase" id="RU000461"/>
    </source>
</evidence>
<evidence type="ECO:0000256" key="13">
    <source>
        <dbReference type="PIRSR" id="PIRSR602401-1"/>
    </source>
</evidence>
<evidence type="ECO:0000256" key="3">
    <source>
        <dbReference type="ARBA" id="ARBA00004721"/>
    </source>
</evidence>
<dbReference type="Proteomes" id="UP001408789">
    <property type="component" value="Unassembled WGS sequence"/>
</dbReference>
<dbReference type="InterPro" id="IPR001128">
    <property type="entry name" value="Cyt_P450"/>
</dbReference>
<feature type="chain" id="PRO_5042991140" description="Cytochrome P450" evidence="16">
    <location>
        <begin position="22"/>
        <end position="499"/>
    </location>
</feature>
<dbReference type="GO" id="GO:0020037">
    <property type="term" value="F:heme binding"/>
    <property type="evidence" value="ECO:0007669"/>
    <property type="project" value="InterPro"/>
</dbReference>
<comment type="similarity">
    <text evidence="4 14">Belongs to the cytochrome P450 family.</text>
</comment>
<comment type="caution">
    <text evidence="17">The sequence shown here is derived from an EMBL/GenBank/DDBJ whole genome shotgun (WGS) entry which is preliminary data.</text>
</comment>
<evidence type="ECO:0008006" key="19">
    <source>
        <dbReference type="Google" id="ProtNLM"/>
    </source>
</evidence>
<evidence type="ECO:0000256" key="1">
    <source>
        <dbReference type="ARBA" id="ARBA00001971"/>
    </source>
</evidence>
<keyword evidence="16" id="KW-0732">Signal</keyword>
<keyword evidence="6 15" id="KW-0812">Transmembrane</keyword>
<evidence type="ECO:0000256" key="5">
    <source>
        <dbReference type="ARBA" id="ARBA00022617"/>
    </source>
</evidence>
<keyword evidence="12 15" id="KW-0472">Membrane</keyword>
<evidence type="ECO:0000256" key="4">
    <source>
        <dbReference type="ARBA" id="ARBA00010617"/>
    </source>
</evidence>
<proteinExistence type="inferred from homology"/>
<keyword evidence="10 13" id="KW-0408">Iron</keyword>
<accession>A0AAP0D106</accession>
<gene>
    <name evidence="17" type="ORF">SSX86_013949</name>
</gene>
<dbReference type="GO" id="GO:0016712">
    <property type="term" value="F:oxidoreductase activity, acting on paired donors, with incorporation or reduction of molecular oxygen, reduced flavin or flavoprotein as one donor, and incorporation of one atom of oxygen"/>
    <property type="evidence" value="ECO:0007669"/>
    <property type="project" value="UniProtKB-ARBA"/>
</dbReference>
<dbReference type="SUPFAM" id="SSF48264">
    <property type="entry name" value="Cytochrome P450"/>
    <property type="match status" value="1"/>
</dbReference>
<dbReference type="FunFam" id="1.10.630.10:FF:000011">
    <property type="entry name" value="Cytochrome P450 83B1"/>
    <property type="match status" value="1"/>
</dbReference>
<evidence type="ECO:0000313" key="17">
    <source>
        <dbReference type="EMBL" id="KAK9066626.1"/>
    </source>
</evidence>
<evidence type="ECO:0000256" key="11">
    <source>
        <dbReference type="ARBA" id="ARBA00023033"/>
    </source>
</evidence>
<comment type="subcellular location">
    <subcellularLocation>
        <location evidence="2">Membrane</location>
        <topology evidence="2">Single-pass membrane protein</topology>
    </subcellularLocation>
</comment>
<evidence type="ECO:0000256" key="12">
    <source>
        <dbReference type="ARBA" id="ARBA00023136"/>
    </source>
</evidence>
<keyword evidence="11 14" id="KW-0503">Monooxygenase</keyword>
<reference evidence="17 18" key="1">
    <citation type="submission" date="2024-04" db="EMBL/GenBank/DDBJ databases">
        <title>The reference genome of an endangered Asteraceae, Deinandra increscens subsp. villosa, native to the Central Coast of California.</title>
        <authorList>
            <person name="Guilliams M."/>
            <person name="Hasenstab-Lehman K."/>
            <person name="Meyer R."/>
            <person name="Mcevoy S."/>
        </authorList>
    </citation>
    <scope>NUCLEOTIDE SEQUENCE [LARGE SCALE GENOMIC DNA]</scope>
    <source>
        <tissue evidence="17">Leaf</tissue>
    </source>
</reference>
<evidence type="ECO:0000256" key="6">
    <source>
        <dbReference type="ARBA" id="ARBA00022692"/>
    </source>
</evidence>
<name>A0AAP0D106_9ASTR</name>
<dbReference type="PRINTS" id="PR00385">
    <property type="entry name" value="P450"/>
</dbReference>
<dbReference type="InterPro" id="IPR002401">
    <property type="entry name" value="Cyt_P450_E_grp-I"/>
</dbReference>
<evidence type="ECO:0000256" key="8">
    <source>
        <dbReference type="ARBA" id="ARBA00022989"/>
    </source>
</evidence>
<evidence type="ECO:0000256" key="10">
    <source>
        <dbReference type="ARBA" id="ARBA00023004"/>
    </source>
</evidence>
<evidence type="ECO:0000256" key="7">
    <source>
        <dbReference type="ARBA" id="ARBA00022723"/>
    </source>
</evidence>
<sequence length="499" mass="57176">MEHFLFFISSLSLLSLIYLLSKIIKNESRSNPPGPLGLPFIGNLHQIDQSSFHTSLWQLSKTYGPIISLRFGFVPTIVVSSATLAKEVLKTQDAIFCSRPPLIGNQKFSYDGLDVAFSPYNEKWREMRKIFTTHLVSPYMIQSSRYIREDEVSRAMDKIKTLALSSKNVNLSKIAKSVTSTIMMRVSFGKRYQDEEERKKVLQLLNKLQETIMNLYVSDIWPGLPFVSLVDRFMGKMNMLEECFQGFDMFYQQLIDEHLNPPNIKSHKEKEDIIDILLRVMKDKLFSLTHKHIKAMLMNVLVAGIDISAAIVIWSMTLLMKNPKVMKKAQEEVRIAIGNKGKVDEDDLSSLTYMKAVIKETMRLYPPSPLLLRETLKDTTLHGYKIKEKTVVHLNAFAIGRDLEVWANPNDFLPERFLGSDIDFKGNDFELIPFGAGRRICPGVLMGVVMVELLLANLLYLYDWGLSNDIRKEDIDLDALPGITMLKRNELCLLARVYF</sequence>
<dbReference type="PROSITE" id="PS00086">
    <property type="entry name" value="CYTOCHROME_P450"/>
    <property type="match status" value="1"/>
</dbReference>
<feature type="transmembrane region" description="Helical" evidence="15">
    <location>
        <begin position="440"/>
        <end position="462"/>
    </location>
</feature>
<dbReference type="Gene3D" id="1.10.630.10">
    <property type="entry name" value="Cytochrome P450"/>
    <property type="match status" value="1"/>
</dbReference>
<dbReference type="PANTHER" id="PTHR47955:SF22">
    <property type="entry name" value="CYTOCHROME P450 83B1-LIKE"/>
    <property type="match status" value="1"/>
</dbReference>
<organism evidence="17 18">
    <name type="scientific">Deinandra increscens subsp. villosa</name>
    <dbReference type="NCBI Taxonomy" id="3103831"/>
    <lineage>
        <taxon>Eukaryota</taxon>
        <taxon>Viridiplantae</taxon>
        <taxon>Streptophyta</taxon>
        <taxon>Embryophyta</taxon>
        <taxon>Tracheophyta</taxon>
        <taxon>Spermatophyta</taxon>
        <taxon>Magnoliopsida</taxon>
        <taxon>eudicotyledons</taxon>
        <taxon>Gunneridae</taxon>
        <taxon>Pentapetalae</taxon>
        <taxon>asterids</taxon>
        <taxon>campanulids</taxon>
        <taxon>Asterales</taxon>
        <taxon>Asteraceae</taxon>
        <taxon>Asteroideae</taxon>
        <taxon>Heliantheae alliance</taxon>
        <taxon>Madieae</taxon>
        <taxon>Madiinae</taxon>
        <taxon>Deinandra</taxon>
    </lineage>
</organism>
<keyword evidence="18" id="KW-1185">Reference proteome</keyword>
<protein>
    <recommendedName>
        <fullName evidence="19">Cytochrome P450</fullName>
    </recommendedName>
</protein>
<dbReference type="PANTHER" id="PTHR47955">
    <property type="entry name" value="CYTOCHROME P450 FAMILY 71 PROTEIN"/>
    <property type="match status" value="1"/>
</dbReference>
<dbReference type="GO" id="GO:0016020">
    <property type="term" value="C:membrane"/>
    <property type="evidence" value="ECO:0007669"/>
    <property type="project" value="UniProtKB-SubCell"/>
</dbReference>
<dbReference type="Pfam" id="PF00067">
    <property type="entry name" value="p450"/>
    <property type="match status" value="1"/>
</dbReference>
<comment type="cofactor">
    <cofactor evidence="1 13">
        <name>heme</name>
        <dbReference type="ChEBI" id="CHEBI:30413"/>
    </cofactor>
</comment>
<dbReference type="AlphaFoldDB" id="A0AAP0D106"/>
<dbReference type="PRINTS" id="PR00463">
    <property type="entry name" value="EP450I"/>
</dbReference>
<evidence type="ECO:0000256" key="2">
    <source>
        <dbReference type="ARBA" id="ARBA00004167"/>
    </source>
</evidence>
<evidence type="ECO:0000256" key="16">
    <source>
        <dbReference type="SAM" id="SignalP"/>
    </source>
</evidence>
<evidence type="ECO:0000256" key="9">
    <source>
        <dbReference type="ARBA" id="ARBA00023002"/>
    </source>
</evidence>
<feature type="transmembrane region" description="Helical" evidence="15">
    <location>
        <begin position="296"/>
        <end position="319"/>
    </location>
</feature>
<dbReference type="EMBL" id="JBCNJP010000015">
    <property type="protein sequence ID" value="KAK9066626.1"/>
    <property type="molecule type" value="Genomic_DNA"/>
</dbReference>
<feature type="signal peptide" evidence="16">
    <location>
        <begin position="1"/>
        <end position="21"/>
    </location>
</feature>
<evidence type="ECO:0000256" key="15">
    <source>
        <dbReference type="SAM" id="Phobius"/>
    </source>
</evidence>
<evidence type="ECO:0000313" key="18">
    <source>
        <dbReference type="Proteomes" id="UP001408789"/>
    </source>
</evidence>
<comment type="pathway">
    <text evidence="3">Secondary metabolite biosynthesis; terpenoid biosynthesis.</text>
</comment>
<keyword evidence="9 14" id="KW-0560">Oxidoreductase</keyword>
<dbReference type="CDD" id="cd11072">
    <property type="entry name" value="CYP71-like"/>
    <property type="match status" value="1"/>
</dbReference>
<keyword evidence="7 13" id="KW-0479">Metal-binding</keyword>
<dbReference type="InterPro" id="IPR036396">
    <property type="entry name" value="Cyt_P450_sf"/>
</dbReference>
<dbReference type="GO" id="GO:0051762">
    <property type="term" value="P:sesquiterpene biosynthetic process"/>
    <property type="evidence" value="ECO:0007669"/>
    <property type="project" value="UniProtKB-ARBA"/>
</dbReference>
<feature type="binding site" description="axial binding residue" evidence="13">
    <location>
        <position position="441"/>
    </location>
    <ligand>
        <name>heme</name>
        <dbReference type="ChEBI" id="CHEBI:30413"/>
    </ligand>
    <ligandPart>
        <name>Fe</name>
        <dbReference type="ChEBI" id="CHEBI:18248"/>
    </ligandPart>
</feature>
<dbReference type="InterPro" id="IPR017972">
    <property type="entry name" value="Cyt_P450_CS"/>
</dbReference>
<keyword evidence="8 15" id="KW-1133">Transmembrane helix</keyword>
<dbReference type="GO" id="GO:0005506">
    <property type="term" value="F:iron ion binding"/>
    <property type="evidence" value="ECO:0007669"/>
    <property type="project" value="InterPro"/>
</dbReference>
<keyword evidence="5 13" id="KW-0349">Heme</keyword>